<organism evidence="5 6">
    <name type="scientific">Salix brachista</name>
    <dbReference type="NCBI Taxonomy" id="2182728"/>
    <lineage>
        <taxon>Eukaryota</taxon>
        <taxon>Viridiplantae</taxon>
        <taxon>Streptophyta</taxon>
        <taxon>Embryophyta</taxon>
        <taxon>Tracheophyta</taxon>
        <taxon>Spermatophyta</taxon>
        <taxon>Magnoliopsida</taxon>
        <taxon>eudicotyledons</taxon>
        <taxon>Gunneridae</taxon>
        <taxon>Pentapetalae</taxon>
        <taxon>rosids</taxon>
        <taxon>fabids</taxon>
        <taxon>Malpighiales</taxon>
        <taxon>Salicaceae</taxon>
        <taxon>Saliceae</taxon>
        <taxon>Salix</taxon>
    </lineage>
</organism>
<dbReference type="Pfam" id="PF13812">
    <property type="entry name" value="PPR_3"/>
    <property type="match status" value="1"/>
</dbReference>
<feature type="repeat" description="PPR" evidence="3">
    <location>
        <begin position="213"/>
        <end position="247"/>
    </location>
</feature>
<feature type="repeat" description="PPR" evidence="3">
    <location>
        <begin position="283"/>
        <end position="317"/>
    </location>
</feature>
<dbReference type="PROSITE" id="PS51375">
    <property type="entry name" value="PPR"/>
    <property type="match status" value="5"/>
</dbReference>
<sequence>MDAGIFADMDVEREDDATGNAGLSEDMETEKAATGEEDTGVSADMGDDALLADMAVDTMDEAEIGNAMQNTHLVDKQSQLLFVLDDDHSSPENIHEVTSLSPSSNSVLDTPVGYKLPARKNRGKPPARYSPSTEGKQSQYPFSNHVTTQRLTKPLRDFTDKLRVGFKGLSKELEIEPDLVSYNTVLKAFCEMGSLDSAVTLLDEMEKKGLESDLITFNTLLNGFYAKGRFVDGERIWEQMKEKNVEPDVRSYNAKLLGLALERRMEDAVKVVEEMKSGGIQLDTFSYSALIRGFVNDGDLKKAKHWYHEIGRSGCKLDRLTLEGLIPFALQKGDFMFAYGICKYVLCSKLSVQNVLIQSVVDALAKKSKIEAARELVKLGDAHHAYSLEINWQQLLDEMEKKGLGSDLITFNTLLHGFYVKGRFVDGERIWTQMKDEQDVQSYSPSEG</sequence>
<dbReference type="InterPro" id="IPR002885">
    <property type="entry name" value="PPR_rpt"/>
</dbReference>
<dbReference type="PANTHER" id="PTHR47939:SF8">
    <property type="entry name" value="PENTACOTRIPEPTIDE-REPEAT REGION OF PRORP DOMAIN-CONTAINING PROTEIN"/>
    <property type="match status" value="1"/>
</dbReference>
<reference evidence="6" key="1">
    <citation type="journal article" date="2019" name="Gigascience">
        <title>De novo genome assembly of the endangered Acer yangbiense, a plant species with extremely small populations endemic to Yunnan Province, China.</title>
        <authorList>
            <person name="Yang J."/>
            <person name="Wariss H.M."/>
            <person name="Tao L."/>
            <person name="Zhang R."/>
            <person name="Yun Q."/>
            <person name="Hollingsworth P."/>
            <person name="Dao Z."/>
            <person name="Luo G."/>
            <person name="Guo H."/>
            <person name="Ma Y."/>
            <person name="Sun W."/>
        </authorList>
    </citation>
    <scope>NUCLEOTIDE SEQUENCE [LARGE SCALE GENOMIC DNA]</scope>
    <source>
        <strain evidence="6">cv. br00</strain>
    </source>
</reference>
<dbReference type="InterPro" id="IPR011990">
    <property type="entry name" value="TPR-like_helical_dom_sf"/>
</dbReference>
<feature type="region of interest" description="Disordered" evidence="4">
    <location>
        <begin position="90"/>
        <end position="140"/>
    </location>
</feature>
<evidence type="ECO:0000256" key="4">
    <source>
        <dbReference type="SAM" id="MobiDB-lite"/>
    </source>
</evidence>
<dbReference type="PANTHER" id="PTHR47939">
    <property type="entry name" value="MEMBRANE-ASSOCIATED SALT-INDUCIBLE PROTEIN-LIKE"/>
    <property type="match status" value="1"/>
</dbReference>
<proteinExistence type="inferred from homology"/>
<gene>
    <name evidence="5" type="ORF">DKX38_016932</name>
</gene>
<keyword evidence="6" id="KW-1185">Reference proteome</keyword>
<dbReference type="Pfam" id="PF13041">
    <property type="entry name" value="PPR_2"/>
    <property type="match status" value="2"/>
</dbReference>
<feature type="region of interest" description="Disordered" evidence="4">
    <location>
        <begin position="1"/>
        <end position="44"/>
    </location>
</feature>
<comment type="similarity">
    <text evidence="1">Belongs to the PPR family. P subfamily.</text>
</comment>
<dbReference type="Gene3D" id="1.25.40.10">
    <property type="entry name" value="Tetratricopeptide repeat domain"/>
    <property type="match status" value="3"/>
</dbReference>
<feature type="repeat" description="PPR" evidence="3">
    <location>
        <begin position="407"/>
        <end position="437"/>
    </location>
</feature>
<dbReference type="NCBIfam" id="TIGR00756">
    <property type="entry name" value="PPR"/>
    <property type="match status" value="5"/>
</dbReference>
<feature type="compositionally biased region" description="Polar residues" evidence="4">
    <location>
        <begin position="96"/>
        <end position="108"/>
    </location>
</feature>
<feature type="repeat" description="PPR" evidence="3">
    <location>
        <begin position="248"/>
        <end position="282"/>
    </location>
</feature>
<accession>A0A5N5KV25</accession>
<comment type="caution">
    <text evidence="5">The sequence shown here is derived from an EMBL/GenBank/DDBJ whole genome shotgun (WGS) entry which is preliminary data.</text>
</comment>
<dbReference type="AlphaFoldDB" id="A0A5N5KV25"/>
<protein>
    <recommendedName>
        <fullName evidence="7">Pentacotripeptide-repeat region of PRORP domain-containing protein</fullName>
    </recommendedName>
</protein>
<name>A0A5N5KV25_9ROSI</name>
<dbReference type="InterPro" id="IPR050667">
    <property type="entry name" value="PPR-containing_protein"/>
</dbReference>
<evidence type="ECO:0000256" key="1">
    <source>
        <dbReference type="ARBA" id="ARBA00007626"/>
    </source>
</evidence>
<dbReference type="EMBL" id="VDCV01000011">
    <property type="protein sequence ID" value="KAB5533846.1"/>
    <property type="molecule type" value="Genomic_DNA"/>
</dbReference>
<evidence type="ECO:0000313" key="6">
    <source>
        <dbReference type="Proteomes" id="UP000326939"/>
    </source>
</evidence>
<evidence type="ECO:0008006" key="7">
    <source>
        <dbReference type="Google" id="ProtNLM"/>
    </source>
</evidence>
<evidence type="ECO:0000256" key="2">
    <source>
        <dbReference type="ARBA" id="ARBA00022737"/>
    </source>
</evidence>
<keyword evidence="2" id="KW-0677">Repeat</keyword>
<evidence type="ECO:0000313" key="5">
    <source>
        <dbReference type="EMBL" id="KAB5533846.1"/>
    </source>
</evidence>
<dbReference type="Proteomes" id="UP000326939">
    <property type="component" value="Chromosome 11"/>
</dbReference>
<feature type="compositionally biased region" description="Polar residues" evidence="4">
    <location>
        <begin position="130"/>
        <end position="140"/>
    </location>
</feature>
<feature type="repeat" description="PPR" evidence="3">
    <location>
        <begin position="178"/>
        <end position="212"/>
    </location>
</feature>
<evidence type="ECO:0000256" key="3">
    <source>
        <dbReference type="PROSITE-ProRule" id="PRU00708"/>
    </source>
</evidence>